<dbReference type="OMA" id="CYHIITI"/>
<evidence type="ECO:0000313" key="3">
    <source>
        <dbReference type="Proteomes" id="UP000474640"/>
    </source>
</evidence>
<sequence>MPDGDKDGGCDSKEEKIFQPSQRFSDFGIYLKIQVEVVLQRKTPIKIKMKVSTLFIAASLLVSAWAQEGDDPSTTSTTEEPTSTTDAPESAVTLPPETCSSAGFEHCYHIITILTPTVYVILTADDPATIADAEPITSGDPILTQTDNIASSGQSIEVPTTALVEIRYSSSTGTTCVDALTTISVLADDGDSECPMATAPFFSAPDQVTKTRVIRKVREDDTQGKGTETGGGGGGETSPTPAPGSTTDGNFAAVTTTDPAPEPTGGDTPTEPSQTDNGAAPTDDGTPTTEDNPQPTEGPTEEPVEEPTGTSLTSTEETPQETENTTGTTTTSAPEVPTTIAVPSSSSSTSASEETPSSDSTLPITDSSIPPSIDSTSTPTEDPSTSIPTSTDSNDTPTDNPTTQTSGSESSRRAPTGLNESGKPEVSTAFTTIAETSDGMTKFLTSAVATMTRSAPTPTTSDGGSGAGPNFLVKAQVLFGAVGLAAVVGL</sequence>
<feature type="region of interest" description="Disordered" evidence="1">
    <location>
        <begin position="68"/>
        <end position="94"/>
    </location>
</feature>
<evidence type="ECO:0000313" key="2">
    <source>
        <dbReference type="EMBL" id="KAF3276174.1"/>
    </source>
</evidence>
<feature type="region of interest" description="Disordered" evidence="1">
    <location>
        <begin position="216"/>
        <end position="427"/>
    </location>
</feature>
<dbReference type="EMBL" id="JAABOJ010000034">
    <property type="protein sequence ID" value="KAF3276174.1"/>
    <property type="molecule type" value="Genomic_DNA"/>
</dbReference>
<comment type="caution">
    <text evidence="2">The sequence shown here is derived from an EMBL/GenBank/DDBJ whole genome shotgun (WGS) entry which is preliminary data.</text>
</comment>
<evidence type="ECO:0000256" key="1">
    <source>
        <dbReference type="SAM" id="MobiDB-lite"/>
    </source>
</evidence>
<dbReference type="AlphaFoldDB" id="A0A7C8R648"/>
<feature type="compositionally biased region" description="Polar residues" evidence="1">
    <location>
        <begin position="285"/>
        <end position="294"/>
    </location>
</feature>
<organism evidence="2 3">
    <name type="scientific">Orbilia oligospora</name>
    <name type="common">Nematode-trapping fungus</name>
    <name type="synonym">Arthrobotrys oligospora</name>
    <dbReference type="NCBI Taxonomy" id="2813651"/>
    <lineage>
        <taxon>Eukaryota</taxon>
        <taxon>Fungi</taxon>
        <taxon>Dikarya</taxon>
        <taxon>Ascomycota</taxon>
        <taxon>Pezizomycotina</taxon>
        <taxon>Orbiliomycetes</taxon>
        <taxon>Orbiliales</taxon>
        <taxon>Orbiliaceae</taxon>
        <taxon>Orbilia</taxon>
    </lineage>
</organism>
<reference evidence="2 3" key="1">
    <citation type="submission" date="2020-01" db="EMBL/GenBank/DDBJ databases">
        <authorList>
            <person name="Palmer J.M."/>
        </authorList>
    </citation>
    <scope>NUCLEOTIDE SEQUENCE [LARGE SCALE GENOMIC DNA]</scope>
    <source>
        <strain evidence="2 3">TWF970</strain>
    </source>
</reference>
<feature type="compositionally biased region" description="Gly residues" evidence="1">
    <location>
        <begin position="227"/>
        <end position="236"/>
    </location>
</feature>
<gene>
    <name evidence="2" type="ORF">TWF970_006459</name>
</gene>
<feature type="compositionally biased region" description="Low complexity" evidence="1">
    <location>
        <begin position="72"/>
        <end position="89"/>
    </location>
</feature>
<feature type="compositionally biased region" description="Low complexity" evidence="1">
    <location>
        <begin position="306"/>
        <end position="406"/>
    </location>
</feature>
<name>A0A7C8R648_ORBOL</name>
<protein>
    <submittedName>
        <fullName evidence="2">Uncharacterized protein</fullName>
    </submittedName>
</protein>
<proteinExistence type="predicted"/>
<feature type="compositionally biased region" description="Low complexity" evidence="1">
    <location>
        <begin position="237"/>
        <end position="272"/>
    </location>
</feature>
<dbReference type="OrthoDB" id="5418133at2759"/>
<accession>A0A7C8R648</accession>
<dbReference type="Proteomes" id="UP000474640">
    <property type="component" value="Unassembled WGS sequence"/>
</dbReference>